<evidence type="ECO:0000313" key="2">
    <source>
        <dbReference type="EMBL" id="KAK7382442.1"/>
    </source>
</evidence>
<proteinExistence type="predicted"/>
<evidence type="ECO:0000313" key="3">
    <source>
        <dbReference type="Proteomes" id="UP001374584"/>
    </source>
</evidence>
<sequence>MTSPKTPEKQAAQKKLASLSKGKTKAELKATLLEALSSLGSDDEDEESFDKSKSDKTTLNEHLGTSVQISIVKGKAELVNDRNGYQLIFPLSLHVVGPFVLRVNEERTLVSTGIRAISTQLVLVATDPRGYLRTLGW</sequence>
<dbReference type="Proteomes" id="UP001374584">
    <property type="component" value="Unassembled WGS sequence"/>
</dbReference>
<organism evidence="2 3">
    <name type="scientific">Phaseolus coccineus</name>
    <name type="common">Scarlet runner bean</name>
    <name type="synonym">Phaseolus multiflorus</name>
    <dbReference type="NCBI Taxonomy" id="3886"/>
    <lineage>
        <taxon>Eukaryota</taxon>
        <taxon>Viridiplantae</taxon>
        <taxon>Streptophyta</taxon>
        <taxon>Embryophyta</taxon>
        <taxon>Tracheophyta</taxon>
        <taxon>Spermatophyta</taxon>
        <taxon>Magnoliopsida</taxon>
        <taxon>eudicotyledons</taxon>
        <taxon>Gunneridae</taxon>
        <taxon>Pentapetalae</taxon>
        <taxon>rosids</taxon>
        <taxon>fabids</taxon>
        <taxon>Fabales</taxon>
        <taxon>Fabaceae</taxon>
        <taxon>Papilionoideae</taxon>
        <taxon>50 kb inversion clade</taxon>
        <taxon>NPAAA clade</taxon>
        <taxon>indigoferoid/millettioid clade</taxon>
        <taxon>Phaseoleae</taxon>
        <taxon>Phaseolus</taxon>
    </lineage>
</organism>
<name>A0AAN9RSL9_PHACN</name>
<evidence type="ECO:0000256" key="1">
    <source>
        <dbReference type="SAM" id="MobiDB-lite"/>
    </source>
</evidence>
<comment type="caution">
    <text evidence="2">The sequence shown here is derived from an EMBL/GenBank/DDBJ whole genome shotgun (WGS) entry which is preliminary data.</text>
</comment>
<feature type="region of interest" description="Disordered" evidence="1">
    <location>
        <begin position="1"/>
        <end position="22"/>
    </location>
</feature>
<keyword evidence="3" id="KW-1185">Reference proteome</keyword>
<gene>
    <name evidence="2" type="ORF">VNO80_01294</name>
</gene>
<dbReference type="AlphaFoldDB" id="A0AAN9RSL9"/>
<reference evidence="2 3" key="1">
    <citation type="submission" date="2024-01" db="EMBL/GenBank/DDBJ databases">
        <title>The genomes of 5 underutilized Papilionoideae crops provide insights into root nodulation and disease resistanc.</title>
        <authorList>
            <person name="Jiang F."/>
        </authorList>
    </citation>
    <scope>NUCLEOTIDE SEQUENCE [LARGE SCALE GENOMIC DNA]</scope>
    <source>
        <strain evidence="2">JINMINGXINNONG_FW02</strain>
        <tissue evidence="2">Leaves</tissue>
    </source>
</reference>
<protein>
    <submittedName>
        <fullName evidence="2">Uncharacterized protein</fullName>
    </submittedName>
</protein>
<dbReference type="EMBL" id="JAYMYR010000001">
    <property type="protein sequence ID" value="KAK7382442.1"/>
    <property type="molecule type" value="Genomic_DNA"/>
</dbReference>
<accession>A0AAN9RSL9</accession>